<organism evidence="16 17">
    <name type="scientific">Hominilimicola fabiformis</name>
    <dbReference type="NCBI Taxonomy" id="2885356"/>
    <lineage>
        <taxon>Bacteria</taxon>
        <taxon>Bacillati</taxon>
        <taxon>Bacillota</taxon>
        <taxon>Clostridia</taxon>
        <taxon>Eubacteriales</taxon>
        <taxon>Oscillospiraceae</taxon>
        <taxon>Hominilimicola</taxon>
    </lineage>
</organism>
<dbReference type="PANTHER" id="PTHR42861">
    <property type="entry name" value="CALCIUM-TRANSPORTING ATPASE"/>
    <property type="match status" value="1"/>
</dbReference>
<keyword evidence="11" id="KW-1278">Translocase</keyword>
<evidence type="ECO:0000256" key="10">
    <source>
        <dbReference type="ARBA" id="ARBA00022842"/>
    </source>
</evidence>
<keyword evidence="7" id="KW-0547">Nucleotide-binding</keyword>
<feature type="transmembrane region" description="Helical" evidence="14">
    <location>
        <begin position="795"/>
        <end position="815"/>
    </location>
</feature>
<evidence type="ECO:0000256" key="11">
    <source>
        <dbReference type="ARBA" id="ARBA00022967"/>
    </source>
</evidence>
<dbReference type="EMBL" id="JAJEQM010000013">
    <property type="protein sequence ID" value="MCC2211035.1"/>
    <property type="molecule type" value="Genomic_DNA"/>
</dbReference>
<dbReference type="InterPro" id="IPR023298">
    <property type="entry name" value="ATPase_P-typ_TM_dom_sf"/>
</dbReference>
<evidence type="ECO:0000256" key="4">
    <source>
        <dbReference type="ARBA" id="ARBA00022553"/>
    </source>
</evidence>
<dbReference type="Gene3D" id="3.40.50.1000">
    <property type="entry name" value="HAD superfamily/HAD-like"/>
    <property type="match status" value="1"/>
</dbReference>
<proteinExistence type="inferred from homology"/>
<dbReference type="PROSITE" id="PS00154">
    <property type="entry name" value="ATPASE_E1_E2"/>
    <property type="match status" value="1"/>
</dbReference>
<reference evidence="16 17" key="1">
    <citation type="submission" date="2021-10" db="EMBL/GenBank/DDBJ databases">
        <title>Anaerobic single-cell dispensing facilitates the cultivation of human gut bacteria.</title>
        <authorList>
            <person name="Afrizal A."/>
        </authorList>
    </citation>
    <scope>NUCLEOTIDE SEQUENCE [LARGE SCALE GENOMIC DNA]</scope>
    <source>
        <strain evidence="16 17">CLA-AA-H232</strain>
    </source>
</reference>
<dbReference type="InterPro" id="IPR036412">
    <property type="entry name" value="HAD-like_sf"/>
</dbReference>
<evidence type="ECO:0000256" key="12">
    <source>
        <dbReference type="ARBA" id="ARBA00022989"/>
    </source>
</evidence>
<dbReference type="Gene3D" id="2.70.150.10">
    <property type="entry name" value="Calcium-transporting ATPase, cytoplasmic transduction domain A"/>
    <property type="match status" value="1"/>
</dbReference>
<keyword evidence="4" id="KW-0597">Phosphoprotein</keyword>
<evidence type="ECO:0000256" key="13">
    <source>
        <dbReference type="ARBA" id="ARBA00023136"/>
    </source>
</evidence>
<evidence type="ECO:0000256" key="14">
    <source>
        <dbReference type="SAM" id="Phobius"/>
    </source>
</evidence>
<dbReference type="InterPro" id="IPR044492">
    <property type="entry name" value="P_typ_ATPase_HD_dom"/>
</dbReference>
<dbReference type="Gene3D" id="3.40.1110.10">
    <property type="entry name" value="Calcium-transporting ATPase, cytoplasmic domain N"/>
    <property type="match status" value="1"/>
</dbReference>
<feature type="transmembrane region" description="Helical" evidence="14">
    <location>
        <begin position="252"/>
        <end position="272"/>
    </location>
</feature>
<evidence type="ECO:0000256" key="1">
    <source>
        <dbReference type="ARBA" id="ARBA00004127"/>
    </source>
</evidence>
<evidence type="ECO:0000313" key="16">
    <source>
        <dbReference type="EMBL" id="MCC2211035.1"/>
    </source>
</evidence>
<dbReference type="InterPro" id="IPR023299">
    <property type="entry name" value="ATPase_P-typ_cyto_dom_N"/>
</dbReference>
<evidence type="ECO:0000256" key="7">
    <source>
        <dbReference type="ARBA" id="ARBA00022741"/>
    </source>
</evidence>
<feature type="transmembrane region" description="Helical" evidence="14">
    <location>
        <begin position="60"/>
        <end position="78"/>
    </location>
</feature>
<dbReference type="InterPro" id="IPR059000">
    <property type="entry name" value="ATPase_P-type_domA"/>
</dbReference>
<dbReference type="NCBIfam" id="TIGR01494">
    <property type="entry name" value="ATPase_P-type"/>
    <property type="match status" value="3"/>
</dbReference>
<dbReference type="GO" id="GO:0005388">
    <property type="term" value="F:P-type calcium transporter activity"/>
    <property type="evidence" value="ECO:0007669"/>
    <property type="project" value="UniProtKB-EC"/>
</dbReference>
<dbReference type="FunFam" id="3.40.50.1000:FF:000028">
    <property type="entry name" value="Calcium-transporting P-type ATPase, putative"/>
    <property type="match status" value="1"/>
</dbReference>
<feature type="transmembrane region" description="Helical" evidence="14">
    <location>
        <begin position="827"/>
        <end position="846"/>
    </location>
</feature>
<name>A0AAE3E0H4_9FIRM</name>
<evidence type="ECO:0000256" key="3">
    <source>
        <dbReference type="ARBA" id="ARBA00012790"/>
    </source>
</evidence>
<dbReference type="Pfam" id="PF00689">
    <property type="entry name" value="Cation_ATPase_C"/>
    <property type="match status" value="1"/>
</dbReference>
<dbReference type="Proteomes" id="UP001198242">
    <property type="component" value="Unassembled WGS sequence"/>
</dbReference>
<feature type="domain" description="Cation-transporting P-type ATPase N-terminal" evidence="15">
    <location>
        <begin position="3"/>
        <end position="77"/>
    </location>
</feature>
<dbReference type="InterPro" id="IPR001757">
    <property type="entry name" value="P_typ_ATPase"/>
</dbReference>
<dbReference type="SUPFAM" id="SSF81660">
    <property type="entry name" value="Metal cation-transporting ATPase, ATP-binding domain N"/>
    <property type="match status" value="1"/>
</dbReference>
<keyword evidence="5" id="KW-0813">Transport</keyword>
<dbReference type="PRINTS" id="PR00120">
    <property type="entry name" value="HATPASE"/>
</dbReference>
<dbReference type="PRINTS" id="PR00119">
    <property type="entry name" value="CATATPASE"/>
</dbReference>
<dbReference type="GO" id="GO:0016020">
    <property type="term" value="C:membrane"/>
    <property type="evidence" value="ECO:0007669"/>
    <property type="project" value="InterPro"/>
</dbReference>
<evidence type="ECO:0000256" key="5">
    <source>
        <dbReference type="ARBA" id="ARBA00022568"/>
    </source>
</evidence>
<dbReference type="FunFam" id="2.70.150.10:FF:000160">
    <property type="entry name" value="Sarcoplasmic/endoplasmic reticulum calcium ATPase 1"/>
    <property type="match status" value="1"/>
</dbReference>
<gene>
    <name evidence="16" type="ORF">LKE05_09570</name>
</gene>
<dbReference type="SFLD" id="SFLDS00003">
    <property type="entry name" value="Haloacid_Dehalogenase"/>
    <property type="match status" value="1"/>
</dbReference>
<dbReference type="AlphaFoldDB" id="A0AAE3E0H4"/>
<dbReference type="RefSeq" id="WP_308456672.1">
    <property type="nucleotide sequence ID" value="NZ_JAJEQM010000013.1"/>
</dbReference>
<dbReference type="Gene3D" id="1.20.1110.10">
    <property type="entry name" value="Calcium-transporting ATPase, transmembrane domain"/>
    <property type="match status" value="1"/>
</dbReference>
<keyword evidence="13 14" id="KW-0472">Membrane</keyword>
<protein>
    <recommendedName>
        <fullName evidence="3">P-type Ca(2+) transporter</fullName>
        <ecNumber evidence="3">7.2.2.10</ecNumber>
    </recommendedName>
</protein>
<comment type="caution">
    <text evidence="16">The sequence shown here is derived from an EMBL/GenBank/DDBJ whole genome shotgun (WGS) entry which is preliminary data.</text>
</comment>
<feature type="transmembrane region" description="Helical" evidence="14">
    <location>
        <begin position="656"/>
        <end position="678"/>
    </location>
</feature>
<dbReference type="Pfam" id="PF13246">
    <property type="entry name" value="Cation_ATPase"/>
    <property type="match status" value="1"/>
</dbReference>
<dbReference type="GO" id="GO:0012505">
    <property type="term" value="C:endomembrane system"/>
    <property type="evidence" value="ECO:0007669"/>
    <property type="project" value="UniProtKB-SubCell"/>
</dbReference>
<dbReference type="SUPFAM" id="SSF56784">
    <property type="entry name" value="HAD-like"/>
    <property type="match status" value="1"/>
</dbReference>
<dbReference type="Pfam" id="PF00690">
    <property type="entry name" value="Cation_ATPase_N"/>
    <property type="match status" value="1"/>
</dbReference>
<keyword evidence="12 14" id="KW-1133">Transmembrane helix</keyword>
<dbReference type="InterPro" id="IPR008250">
    <property type="entry name" value="ATPase_P-typ_transduc_dom_A_sf"/>
</dbReference>
<keyword evidence="5" id="KW-0109">Calcium transport</keyword>
<dbReference type="InterPro" id="IPR006068">
    <property type="entry name" value="ATPase_P-typ_cation-transptr_C"/>
</dbReference>
<evidence type="ECO:0000313" key="17">
    <source>
        <dbReference type="Proteomes" id="UP001198242"/>
    </source>
</evidence>
<dbReference type="InterPro" id="IPR006408">
    <property type="entry name" value="P-type_ATPase_IIB"/>
</dbReference>
<dbReference type="SUPFAM" id="SSF81665">
    <property type="entry name" value="Calcium ATPase, transmembrane domain M"/>
    <property type="match status" value="1"/>
</dbReference>
<feature type="transmembrane region" description="Helical" evidence="14">
    <location>
        <begin position="278"/>
        <end position="306"/>
    </location>
</feature>
<feature type="transmembrane region" description="Helical" evidence="14">
    <location>
        <begin position="84"/>
        <end position="103"/>
    </location>
</feature>
<accession>A0AAE3E0H4</accession>
<evidence type="ECO:0000256" key="9">
    <source>
        <dbReference type="ARBA" id="ARBA00022840"/>
    </source>
</evidence>
<keyword evidence="6 14" id="KW-0812">Transmembrane</keyword>
<dbReference type="Pfam" id="PF00122">
    <property type="entry name" value="E1-E2_ATPase"/>
    <property type="match status" value="1"/>
</dbReference>
<keyword evidence="8" id="KW-0106">Calcium</keyword>
<dbReference type="SMART" id="SM00831">
    <property type="entry name" value="Cation_ATPase_N"/>
    <property type="match status" value="1"/>
</dbReference>
<feature type="transmembrane region" description="Helical" evidence="14">
    <location>
        <begin position="724"/>
        <end position="747"/>
    </location>
</feature>
<evidence type="ECO:0000256" key="6">
    <source>
        <dbReference type="ARBA" id="ARBA00022692"/>
    </source>
</evidence>
<evidence type="ECO:0000256" key="2">
    <source>
        <dbReference type="ARBA" id="ARBA00005675"/>
    </source>
</evidence>
<keyword evidence="9" id="KW-0067">ATP-binding</keyword>
<dbReference type="InterPro" id="IPR023214">
    <property type="entry name" value="HAD_sf"/>
</dbReference>
<dbReference type="GO" id="GO:0005524">
    <property type="term" value="F:ATP binding"/>
    <property type="evidence" value="ECO:0007669"/>
    <property type="project" value="UniProtKB-KW"/>
</dbReference>
<dbReference type="NCBIfam" id="TIGR01517">
    <property type="entry name" value="ATPase-IIB_Ca"/>
    <property type="match status" value="1"/>
</dbReference>
<keyword evidence="17" id="KW-1185">Reference proteome</keyword>
<keyword evidence="10" id="KW-0460">Magnesium</keyword>
<keyword evidence="5" id="KW-0406">Ion transport</keyword>
<sequence length="858" mass="92992">MQTYHNKTVQQTAELLGTDIKTGLTHDEVKKRLHHYGKNELIEKKKKNIFIKFLEQFNDFMIIILLSAAAVSFITSIMQGDADITEPVIILAIVILNALLGVIQEKRAEKSLEALKKLSSPHACVLRNGNELNIPAANVVPGDILIISAGDLVAADCRLVTSNNLTTDESSLTGESVNAEKDASVVLEEFTALGDRKNIILSSTSVTGGKATAIVTGTGMNTEVGHIANMLLDDETPQTPLQLKLADTGKTLGIAALFVCLVIFIVGLFRHLPPFDMFMTAVSLAVAAIPEGLPAIVTIMLAIGVMRMSKHNAIVRNLPSVETLGSASVICSDKTGTLTQNKMTVTSFYTYDEKKLIRLCSMCCDCDEGHKSPTESAILAAAKKHGFDKSVLDKKYRRIAEIPFDSTRKRMTTMHRDIKGYKTIIKGALEFVLPLCTDIYNGQKAIPLTSQSKRKIISENSKMTSDGLRVIAVCYRDDYTKTAINENNMVFIGLIGIEDPPRKEAKQSVELCKRAGIRPIMITGDHAETALSVAKKIGIADDNSKVMTGDILEKISDNELALTINQYNIFARVTPSHKMKIVKALKANGEIVAMTGDGVNDAPALSAADIGCSMGITGTDVAKSASDMVLTDDNFATIIYAVREGRSIFSNIKKAVQFLLSSNIGEILTVFSGIMFGWSSPLTAIQLLWVNLVTDSLPAISLGLDTPDSDIMDKPPRSPKKGLFADGLWLTIIFEGLMIGALALLAFTIGANIFGGITAGRTMAFAVLSISQLVHAFNMRSEHSVFKAGIFKNPYLVLSLISGLILEVSVISVPYLANIFGVIPLNAMGWIVVTVLSVMPLIIVELQKFVSSFVWRKD</sequence>
<dbReference type="InterPro" id="IPR004014">
    <property type="entry name" value="ATPase_P-typ_cation-transptr_N"/>
</dbReference>
<dbReference type="SFLD" id="SFLDG00002">
    <property type="entry name" value="C1.7:_P-type_atpase_like"/>
    <property type="match status" value="1"/>
</dbReference>
<dbReference type="SUPFAM" id="SSF81653">
    <property type="entry name" value="Calcium ATPase, transduction domain A"/>
    <property type="match status" value="1"/>
</dbReference>
<comment type="similarity">
    <text evidence="2">Belongs to the cation transport ATPase (P-type) (TC 3.A.3) family. Type IIA subfamily.</text>
</comment>
<dbReference type="GO" id="GO:0016887">
    <property type="term" value="F:ATP hydrolysis activity"/>
    <property type="evidence" value="ECO:0007669"/>
    <property type="project" value="InterPro"/>
</dbReference>
<evidence type="ECO:0000256" key="8">
    <source>
        <dbReference type="ARBA" id="ARBA00022837"/>
    </source>
</evidence>
<evidence type="ECO:0000259" key="15">
    <source>
        <dbReference type="SMART" id="SM00831"/>
    </source>
</evidence>
<dbReference type="EC" id="7.2.2.10" evidence="3"/>
<dbReference type="InterPro" id="IPR018303">
    <property type="entry name" value="ATPase_P-typ_P_site"/>
</dbReference>
<comment type="subcellular location">
    <subcellularLocation>
        <location evidence="1">Endomembrane system</location>
        <topology evidence="1">Multi-pass membrane protein</topology>
    </subcellularLocation>
</comment>
<dbReference type="FunFam" id="3.40.50.1000:FF:000001">
    <property type="entry name" value="Phospholipid-transporting ATPase IC"/>
    <property type="match status" value="1"/>
</dbReference>
<dbReference type="SFLD" id="SFLDF00027">
    <property type="entry name" value="p-type_atpase"/>
    <property type="match status" value="1"/>
</dbReference>